<proteinExistence type="predicted"/>
<feature type="binding site" evidence="11">
    <location>
        <position position="73"/>
    </location>
    <ligand>
        <name>Zn(2+)</name>
        <dbReference type="ChEBI" id="CHEBI:29105"/>
        <label>1</label>
        <note>catalytic</note>
    </ligand>
</feature>
<evidence type="ECO:0000256" key="7">
    <source>
        <dbReference type="ARBA" id="ARBA00022839"/>
    </source>
</evidence>
<dbReference type="GO" id="GO:0004521">
    <property type="term" value="F:RNA endonuclease activity"/>
    <property type="evidence" value="ECO:0007669"/>
    <property type="project" value="InterPro"/>
</dbReference>
<feature type="binding site" evidence="11">
    <location>
        <position position="436"/>
    </location>
    <ligand>
        <name>Ca(2+)</name>
        <dbReference type="ChEBI" id="CHEBI:29108"/>
    </ligand>
</feature>
<dbReference type="Gene3D" id="3.10.20.580">
    <property type="match status" value="1"/>
</dbReference>
<dbReference type="InterPro" id="IPR030854">
    <property type="entry name" value="RNase_J_bac"/>
</dbReference>
<sequence length="542" mass="60865">MTKTKITFLGGLDRIGKNMFVAESHDSAVIVDCGMAFPDDEMYGVSTVIPSFEYIRKIKPKVKAVFLTHGHEDHIGALGYLYREFNFPLYATSLTLALADSKFSGTQKKNLQTHAAVPAQVYEFGDIKIEPFAVCHSIPESLGLIIETPDARIVHTGDFKLDPKPLDGRLTDLRRLRSLGNVDLLLCDSTNADQEGWTVSENDVAKTFDKLFQKISGRIVIASFSSNILRMQHVLNVAQKYGRRVAILGRSMENNFKIARDSGYITCPENTVAAIEQMHSLPENKVVVLTTGSQGERMSALTQMAGRRYDKMRLKKEDTVIISASPIPGNEKDINETINNLYRIGVRVLYDQVKEIHASGHACAEEIKELIKAVKPRFFAPVHGEYKHLYSNILNGQKVGLRRNNSFLLQNGDQLEIGKNFCKITGHVYAEPVLLDGNYGADPRETVFHERHQLSRGGVALVTCALSKGSLVCEPLITGSGFLYRKEKEQFLPLMQERVGEILREAKGDQRAKEQKLTKELEKFTYEKLRRRTTVFVNIIDL</sequence>
<comment type="cofactor">
    <cofactor evidence="11">
        <name>Ca(2+)</name>
        <dbReference type="ChEBI" id="CHEBI:29108"/>
    </cofactor>
    <text evidence="11">Binds 1 Ca(2+) cation per subunit. Seen in 1 crystal structure, it is not clear if it is physiologically important.</text>
</comment>
<dbReference type="GO" id="GO:0004534">
    <property type="term" value="F:5'-3' RNA exonuclease activity"/>
    <property type="evidence" value="ECO:0007669"/>
    <property type="project" value="InterPro"/>
</dbReference>
<evidence type="ECO:0000259" key="12">
    <source>
        <dbReference type="SMART" id="SM00849"/>
    </source>
</evidence>
<feature type="binding site" evidence="10">
    <location>
        <begin position="357"/>
        <end position="361"/>
    </location>
    <ligand>
        <name>substrate</name>
    </ligand>
</feature>
<dbReference type="Gene3D" id="3.60.15.10">
    <property type="entry name" value="Ribonuclease Z/Hydroxyacylglutathione hydrolase-like"/>
    <property type="match status" value="1"/>
</dbReference>
<dbReference type="AlphaFoldDB" id="A0A388THV5"/>
<keyword evidence="1" id="KW-0963">Cytoplasm</keyword>
<dbReference type="InterPro" id="IPR036866">
    <property type="entry name" value="RibonucZ/Hydroxyglut_hydro"/>
</dbReference>
<evidence type="ECO:0000256" key="6">
    <source>
        <dbReference type="ARBA" id="ARBA00022833"/>
    </source>
</evidence>
<feature type="binding site" evidence="11">
    <location>
        <position position="158"/>
    </location>
    <ligand>
        <name>Zn(2+)</name>
        <dbReference type="ChEBI" id="CHEBI:29105"/>
        <label>1</label>
        <note>catalytic</note>
    </ligand>
</feature>
<evidence type="ECO:0000256" key="8">
    <source>
        <dbReference type="ARBA" id="ARBA00022884"/>
    </source>
</evidence>
<dbReference type="InterPro" id="IPR001279">
    <property type="entry name" value="Metallo-B-lactamas"/>
</dbReference>
<evidence type="ECO:0000256" key="1">
    <source>
        <dbReference type="ARBA" id="ARBA00022490"/>
    </source>
</evidence>
<dbReference type="InterPro" id="IPR011108">
    <property type="entry name" value="RMMBL"/>
</dbReference>
<keyword evidence="7" id="KW-0269">Exonuclease</keyword>
<evidence type="ECO:0000256" key="9">
    <source>
        <dbReference type="PIRSR" id="PIRSR004803-1"/>
    </source>
</evidence>
<keyword evidence="2" id="KW-0540">Nuclease</keyword>
<keyword evidence="4" id="KW-0255">Endonuclease</keyword>
<keyword evidence="8" id="KW-0694">RNA-binding</keyword>
<dbReference type="InterPro" id="IPR041636">
    <property type="entry name" value="RNase_J_C"/>
</dbReference>
<keyword evidence="3 11" id="KW-0479">Metal-binding</keyword>
<feature type="active site" description="Proton acceptor" evidence="9">
    <location>
        <position position="361"/>
    </location>
</feature>
<feature type="binding site" evidence="11">
    <location>
        <position position="136"/>
    </location>
    <ligand>
        <name>Zn(2+)</name>
        <dbReference type="ChEBI" id="CHEBI:29105"/>
        <label>1</label>
        <note>catalytic</note>
    </ligand>
</feature>
<dbReference type="Gene3D" id="3.40.50.10710">
    <property type="entry name" value="Metallo-hydrolase/oxidoreductase"/>
    <property type="match status" value="1"/>
</dbReference>
<feature type="binding site" evidence="11">
    <location>
        <position position="69"/>
    </location>
    <ligand>
        <name>Zn(2+)</name>
        <dbReference type="ChEBI" id="CHEBI:29105"/>
        <label>1</label>
        <note>catalytic</note>
    </ligand>
</feature>
<feature type="binding site" evidence="11">
    <location>
        <position position="383"/>
    </location>
    <ligand>
        <name>Zn(2+)</name>
        <dbReference type="ChEBI" id="CHEBI:29105"/>
        <label>1</label>
        <note>catalytic</note>
    </ligand>
</feature>
<dbReference type="InterPro" id="IPR055132">
    <property type="entry name" value="RNase_J_b_CASP"/>
</dbReference>
<accession>A0A388THV5</accession>
<evidence type="ECO:0000256" key="11">
    <source>
        <dbReference type="PIRSR" id="PIRSR004803-3"/>
    </source>
</evidence>
<evidence type="ECO:0000256" key="3">
    <source>
        <dbReference type="ARBA" id="ARBA00022723"/>
    </source>
</evidence>
<dbReference type="Pfam" id="PF00753">
    <property type="entry name" value="Lactamase_B"/>
    <property type="match status" value="1"/>
</dbReference>
<evidence type="ECO:0000313" key="13">
    <source>
        <dbReference type="EMBL" id="GBR76325.1"/>
    </source>
</evidence>
<dbReference type="GO" id="GO:0008270">
    <property type="term" value="F:zinc ion binding"/>
    <property type="evidence" value="ECO:0007669"/>
    <property type="project" value="InterPro"/>
</dbReference>
<evidence type="ECO:0000256" key="4">
    <source>
        <dbReference type="ARBA" id="ARBA00022759"/>
    </source>
</evidence>
<organism evidence="13 14">
    <name type="scientific">Candidatus Termititenax persephonae</name>
    <dbReference type="NCBI Taxonomy" id="2218525"/>
    <lineage>
        <taxon>Bacteria</taxon>
        <taxon>Bacillati</taxon>
        <taxon>Candidatus Margulisiibacteriota</taxon>
        <taxon>Candidatus Termititenacia</taxon>
        <taxon>Candidatus Termititenacales</taxon>
        <taxon>Candidatus Termititenacaceae</taxon>
        <taxon>Candidatus Termititenax</taxon>
    </lineage>
</organism>
<feature type="binding site" evidence="11">
    <location>
        <position position="71"/>
    </location>
    <ligand>
        <name>Zn(2+)</name>
        <dbReference type="ChEBI" id="CHEBI:29105"/>
        <label>1</label>
        <note>catalytic</note>
    </ligand>
</feature>
<keyword evidence="14" id="KW-1185">Reference proteome</keyword>
<dbReference type="NCBIfam" id="TIGR00649">
    <property type="entry name" value="MG423"/>
    <property type="match status" value="1"/>
</dbReference>
<comment type="cofactor">
    <cofactor evidence="11">
        <name>Zn(2+)</name>
        <dbReference type="ChEBI" id="CHEBI:29105"/>
    </cofactor>
    <text evidence="11">Binds 2 Zn(2+) ions per subunit. It is not clear if Zn(2+) or Mg(2+) is physiologically important.</text>
</comment>
<dbReference type="SMART" id="SM00849">
    <property type="entry name" value="Lactamase_B"/>
    <property type="match status" value="1"/>
</dbReference>
<evidence type="ECO:0000256" key="5">
    <source>
        <dbReference type="ARBA" id="ARBA00022801"/>
    </source>
</evidence>
<feature type="domain" description="Metallo-beta-lactamase" evidence="12">
    <location>
        <begin position="16"/>
        <end position="208"/>
    </location>
</feature>
<keyword evidence="5" id="KW-0378">Hydrolase</keyword>
<evidence type="ECO:0000256" key="10">
    <source>
        <dbReference type="PIRSR" id="PIRSR004803-2"/>
    </source>
</evidence>
<feature type="active site" description="Proton donor" evidence="9">
    <location>
        <position position="188"/>
    </location>
</feature>
<comment type="caution">
    <text evidence="13">The sequence shown here is derived from an EMBL/GenBank/DDBJ whole genome shotgun (WGS) entry which is preliminary data.</text>
</comment>
<dbReference type="Proteomes" id="UP000275925">
    <property type="component" value="Unassembled WGS sequence"/>
</dbReference>
<dbReference type="InterPro" id="IPR042173">
    <property type="entry name" value="RNase_J_2"/>
</dbReference>
<dbReference type="Pfam" id="PF22505">
    <property type="entry name" value="RNase_J_b_CASP"/>
    <property type="match status" value="1"/>
</dbReference>
<dbReference type="Pfam" id="PF17770">
    <property type="entry name" value="RNase_J_C"/>
    <property type="match status" value="1"/>
</dbReference>
<evidence type="ECO:0000313" key="14">
    <source>
        <dbReference type="Proteomes" id="UP000275925"/>
    </source>
</evidence>
<dbReference type="EMBL" id="BGZO01000024">
    <property type="protein sequence ID" value="GBR76325.1"/>
    <property type="molecule type" value="Genomic_DNA"/>
</dbReference>
<dbReference type="PANTHER" id="PTHR43694">
    <property type="entry name" value="RIBONUCLEASE J"/>
    <property type="match status" value="1"/>
</dbReference>
<feature type="binding site" evidence="11">
    <location>
        <position position="74"/>
    </location>
    <ligand>
        <name>Zn(2+)</name>
        <dbReference type="ChEBI" id="CHEBI:29105"/>
        <label>1</label>
        <note>catalytic</note>
    </ligand>
</feature>
<dbReference type="PIRSF" id="PIRSF004803">
    <property type="entry name" value="RnjA"/>
    <property type="match status" value="1"/>
</dbReference>
<dbReference type="Pfam" id="PF07521">
    <property type="entry name" value="RMMBL"/>
    <property type="match status" value="1"/>
</dbReference>
<keyword evidence="6 11" id="KW-0862">Zinc</keyword>
<dbReference type="PANTHER" id="PTHR43694:SF1">
    <property type="entry name" value="RIBONUCLEASE J"/>
    <property type="match status" value="1"/>
</dbReference>
<feature type="binding site" evidence="11">
    <location>
        <position position="44"/>
    </location>
    <ligand>
        <name>Ca(2+)</name>
        <dbReference type="ChEBI" id="CHEBI:29108"/>
    </ligand>
</feature>
<keyword evidence="11" id="KW-0106">Calcium</keyword>
<dbReference type="CDD" id="cd07714">
    <property type="entry name" value="RNaseJ_MBL-fold"/>
    <property type="match status" value="1"/>
</dbReference>
<protein>
    <submittedName>
        <fullName evidence="13">Ribonuclease J</fullName>
    </submittedName>
</protein>
<dbReference type="InterPro" id="IPR004613">
    <property type="entry name" value="RNase_J"/>
</dbReference>
<name>A0A388THV5_9BACT</name>
<gene>
    <name evidence="13" type="primary">rnjA</name>
    <name evidence="13" type="ORF">NO2_0892</name>
</gene>
<dbReference type="GO" id="GO:0003723">
    <property type="term" value="F:RNA binding"/>
    <property type="evidence" value="ECO:0007669"/>
    <property type="project" value="UniProtKB-KW"/>
</dbReference>
<evidence type="ECO:0000256" key="2">
    <source>
        <dbReference type="ARBA" id="ARBA00022722"/>
    </source>
</evidence>
<reference evidence="13 14" key="1">
    <citation type="journal article" date="2019" name="ISME J.">
        <title>Genome analyses of uncultured TG2/ZB3 bacteria in 'Margulisbacteria' specifically attached to ectosymbiotic spirochetes of protists in the termite gut.</title>
        <authorList>
            <person name="Utami Y.D."/>
            <person name="Kuwahara H."/>
            <person name="Igai K."/>
            <person name="Murakami T."/>
            <person name="Sugaya K."/>
            <person name="Morikawa T."/>
            <person name="Nagura Y."/>
            <person name="Yuki M."/>
            <person name="Deevong P."/>
            <person name="Inoue T."/>
            <person name="Kihara K."/>
            <person name="Lo N."/>
            <person name="Yamada A."/>
            <person name="Ohkuma M."/>
            <person name="Hongoh Y."/>
        </authorList>
    </citation>
    <scope>NUCLEOTIDE SEQUENCE [LARGE SCALE GENOMIC DNA]</scope>
    <source>
        <strain evidence="13">NkOx7-02</strain>
    </source>
</reference>
<dbReference type="GO" id="GO:0006396">
    <property type="term" value="P:RNA processing"/>
    <property type="evidence" value="ECO:0007669"/>
    <property type="project" value="InterPro"/>
</dbReference>
<feature type="binding site" evidence="10">
    <location>
        <begin position="225"/>
        <end position="227"/>
    </location>
    <ligand>
        <name>substrate</name>
    </ligand>
</feature>
<dbReference type="SUPFAM" id="SSF56281">
    <property type="entry name" value="Metallo-hydrolase/oxidoreductase"/>
    <property type="match status" value="1"/>
</dbReference>